<dbReference type="AlphaFoldDB" id="A0A9P4NEV8"/>
<proteinExistence type="inferred from homology"/>
<evidence type="ECO:0000313" key="4">
    <source>
        <dbReference type="Proteomes" id="UP000800235"/>
    </source>
</evidence>
<dbReference type="PANTHER" id="PTHR43355">
    <property type="entry name" value="FLAVIN REDUCTASE (NADPH)"/>
    <property type="match status" value="1"/>
</dbReference>
<dbReference type="Proteomes" id="UP000800235">
    <property type="component" value="Unassembled WGS sequence"/>
</dbReference>
<dbReference type="SUPFAM" id="SSF51735">
    <property type="entry name" value="NAD(P)-binding Rossmann-fold domains"/>
    <property type="match status" value="1"/>
</dbReference>
<sequence>MRVLVIGASGRTGQLVVNEVLERGHSVRALVRKPESLQARTNLLVVKGTPEAKEDVRKAILSLFNDIPQAVSVTLNAPRETDSPFSKPIVGPRFMADIMTNIKAAMESSNIKRIVLMHSNMAYQFKDHGFVDREVRDSGLDWVLVRPAMLTDRAAQPIKVSGTRFLVDAAVTKEWVHRTPVISNQ</sequence>
<comment type="caution">
    <text evidence="3">The sequence shown here is derived from an EMBL/GenBank/DDBJ whole genome shotgun (WGS) entry which is preliminary data.</text>
</comment>
<dbReference type="OrthoDB" id="419598at2759"/>
<protein>
    <submittedName>
        <fullName evidence="3">NAD(P)-binding protein</fullName>
    </submittedName>
</protein>
<name>A0A9P4NEV8_9PEZI</name>
<dbReference type="PANTHER" id="PTHR43355:SF2">
    <property type="entry name" value="FLAVIN REDUCTASE (NADPH)"/>
    <property type="match status" value="1"/>
</dbReference>
<keyword evidence="4" id="KW-1185">Reference proteome</keyword>
<reference evidence="3" key="1">
    <citation type="journal article" date="2020" name="Stud. Mycol.">
        <title>101 Dothideomycetes genomes: a test case for predicting lifestyles and emergence of pathogens.</title>
        <authorList>
            <person name="Haridas S."/>
            <person name="Albert R."/>
            <person name="Binder M."/>
            <person name="Bloem J."/>
            <person name="Labutti K."/>
            <person name="Salamov A."/>
            <person name="Andreopoulos B."/>
            <person name="Baker S."/>
            <person name="Barry K."/>
            <person name="Bills G."/>
            <person name="Bluhm B."/>
            <person name="Cannon C."/>
            <person name="Castanera R."/>
            <person name="Culley D."/>
            <person name="Daum C."/>
            <person name="Ezra D."/>
            <person name="Gonzalez J."/>
            <person name="Henrissat B."/>
            <person name="Kuo A."/>
            <person name="Liang C."/>
            <person name="Lipzen A."/>
            <person name="Lutzoni F."/>
            <person name="Magnuson J."/>
            <person name="Mondo S."/>
            <person name="Nolan M."/>
            <person name="Ohm R."/>
            <person name="Pangilinan J."/>
            <person name="Park H.-J."/>
            <person name="Ramirez L."/>
            <person name="Alfaro M."/>
            <person name="Sun H."/>
            <person name="Tritt A."/>
            <person name="Yoshinaga Y."/>
            <person name="Zwiers L.-H."/>
            <person name="Turgeon B."/>
            <person name="Goodwin S."/>
            <person name="Spatafora J."/>
            <person name="Crous P."/>
            <person name="Grigoriev I."/>
        </authorList>
    </citation>
    <scope>NUCLEOTIDE SEQUENCE</scope>
    <source>
        <strain evidence="3">CBS 130266</strain>
    </source>
</reference>
<dbReference type="Pfam" id="PF13460">
    <property type="entry name" value="NAD_binding_10"/>
    <property type="match status" value="1"/>
</dbReference>
<dbReference type="InterPro" id="IPR016040">
    <property type="entry name" value="NAD(P)-bd_dom"/>
</dbReference>
<gene>
    <name evidence="3" type="ORF">EJ08DRAFT_690780</name>
</gene>
<comment type="similarity">
    <text evidence="1">Belongs to the avfA family.</text>
</comment>
<dbReference type="InterPro" id="IPR051606">
    <property type="entry name" value="Polyketide_Oxido-like"/>
</dbReference>
<evidence type="ECO:0000256" key="1">
    <source>
        <dbReference type="ARBA" id="ARBA00038376"/>
    </source>
</evidence>
<dbReference type="GO" id="GO:0042602">
    <property type="term" value="F:riboflavin reductase (NADPH) activity"/>
    <property type="evidence" value="ECO:0007669"/>
    <property type="project" value="TreeGrafter"/>
</dbReference>
<dbReference type="Gene3D" id="3.40.50.720">
    <property type="entry name" value="NAD(P)-binding Rossmann-like Domain"/>
    <property type="match status" value="1"/>
</dbReference>
<dbReference type="InterPro" id="IPR036291">
    <property type="entry name" value="NAD(P)-bd_dom_sf"/>
</dbReference>
<feature type="domain" description="NAD(P)-binding" evidence="2">
    <location>
        <begin position="7"/>
        <end position="162"/>
    </location>
</feature>
<accession>A0A9P4NEV8</accession>
<dbReference type="EMBL" id="MU007136">
    <property type="protein sequence ID" value="KAF2417666.1"/>
    <property type="molecule type" value="Genomic_DNA"/>
</dbReference>
<evidence type="ECO:0000259" key="2">
    <source>
        <dbReference type="Pfam" id="PF13460"/>
    </source>
</evidence>
<evidence type="ECO:0000313" key="3">
    <source>
        <dbReference type="EMBL" id="KAF2417666.1"/>
    </source>
</evidence>
<organism evidence="3 4">
    <name type="scientific">Tothia fuscella</name>
    <dbReference type="NCBI Taxonomy" id="1048955"/>
    <lineage>
        <taxon>Eukaryota</taxon>
        <taxon>Fungi</taxon>
        <taxon>Dikarya</taxon>
        <taxon>Ascomycota</taxon>
        <taxon>Pezizomycotina</taxon>
        <taxon>Dothideomycetes</taxon>
        <taxon>Pleosporomycetidae</taxon>
        <taxon>Venturiales</taxon>
        <taxon>Cylindrosympodiaceae</taxon>
        <taxon>Tothia</taxon>
    </lineage>
</organism>
<dbReference type="GO" id="GO:0004074">
    <property type="term" value="F:biliverdin reductase [NAD(P)H] activity"/>
    <property type="evidence" value="ECO:0007669"/>
    <property type="project" value="TreeGrafter"/>
</dbReference>